<dbReference type="SUPFAM" id="SSF57850">
    <property type="entry name" value="RING/U-box"/>
    <property type="match status" value="1"/>
</dbReference>
<dbReference type="GO" id="GO:0004842">
    <property type="term" value="F:ubiquitin-protein transferase activity"/>
    <property type="evidence" value="ECO:0007669"/>
    <property type="project" value="TreeGrafter"/>
</dbReference>
<evidence type="ECO:0000256" key="4">
    <source>
        <dbReference type="PROSITE-ProRule" id="PRU00175"/>
    </source>
</evidence>
<keyword evidence="3" id="KW-0862">Zinc</keyword>
<keyword evidence="5" id="KW-0812">Transmembrane</keyword>
<dbReference type="Pfam" id="PF12428">
    <property type="entry name" value="DUF3675"/>
    <property type="match status" value="1"/>
</dbReference>
<dbReference type="Gramene" id="Kaladp0003s0131.1.v1.1">
    <property type="protein sequence ID" value="Kaladp0003s0131.1.v1.1"/>
    <property type="gene ID" value="Kaladp0003s0131.v1.1"/>
</dbReference>
<keyword evidence="1" id="KW-0479">Metal-binding</keyword>
<dbReference type="InterPro" id="IPR022143">
    <property type="entry name" value="DUF3675"/>
</dbReference>
<dbReference type="PANTHER" id="PTHR23012">
    <property type="entry name" value="RING/FYVE/PHD ZINC FINGER DOMAIN-CONTAINING"/>
    <property type="match status" value="1"/>
</dbReference>
<protein>
    <recommendedName>
        <fullName evidence="10">RING-CH-type domain-containing protein</fullName>
    </recommendedName>
</protein>
<dbReference type="InterPro" id="IPR001841">
    <property type="entry name" value="Znf_RING"/>
</dbReference>
<evidence type="ECO:0000256" key="5">
    <source>
        <dbReference type="SAM" id="Phobius"/>
    </source>
</evidence>
<feature type="transmembrane region" description="Helical" evidence="5">
    <location>
        <begin position="130"/>
        <end position="148"/>
    </location>
</feature>
<evidence type="ECO:0000256" key="2">
    <source>
        <dbReference type="ARBA" id="ARBA00022771"/>
    </source>
</evidence>
<organism evidence="8 9">
    <name type="scientific">Kalanchoe fedtschenkoi</name>
    <name type="common">Lavender scallops</name>
    <name type="synonym">South American air plant</name>
    <dbReference type="NCBI Taxonomy" id="63787"/>
    <lineage>
        <taxon>Eukaryota</taxon>
        <taxon>Viridiplantae</taxon>
        <taxon>Streptophyta</taxon>
        <taxon>Embryophyta</taxon>
        <taxon>Tracheophyta</taxon>
        <taxon>Spermatophyta</taxon>
        <taxon>Magnoliopsida</taxon>
        <taxon>eudicotyledons</taxon>
        <taxon>Gunneridae</taxon>
        <taxon>Pentapetalae</taxon>
        <taxon>Saxifragales</taxon>
        <taxon>Crassulaceae</taxon>
        <taxon>Kalanchoe</taxon>
    </lineage>
</organism>
<dbReference type="GO" id="GO:0016567">
    <property type="term" value="P:protein ubiquitination"/>
    <property type="evidence" value="ECO:0007669"/>
    <property type="project" value="TreeGrafter"/>
</dbReference>
<dbReference type="OMA" id="IRHHYLD"/>
<accession>A0A7N0R9T7</accession>
<proteinExistence type="predicted"/>
<reference evidence="8" key="1">
    <citation type="submission" date="2021-01" db="UniProtKB">
        <authorList>
            <consortium name="EnsemblPlants"/>
        </authorList>
    </citation>
    <scope>IDENTIFICATION</scope>
</reference>
<dbReference type="InterPro" id="IPR033275">
    <property type="entry name" value="MARCH-like"/>
</dbReference>
<keyword evidence="2 4" id="KW-0863">Zinc-finger</keyword>
<dbReference type="InterPro" id="IPR013083">
    <property type="entry name" value="Znf_RING/FYVE/PHD"/>
</dbReference>
<dbReference type="PANTHER" id="PTHR23012:SF180">
    <property type="entry name" value="RING_FYVE_PHD ZINC FINGER SUPERFAMILY PROTEIN"/>
    <property type="match status" value="1"/>
</dbReference>
<dbReference type="SMART" id="SM00744">
    <property type="entry name" value="RINGv"/>
    <property type="match status" value="1"/>
</dbReference>
<feature type="domain" description="RING-CH-type" evidence="7">
    <location>
        <begin position="14"/>
        <end position="76"/>
    </location>
</feature>
<dbReference type="AlphaFoldDB" id="A0A7N0R9T7"/>
<dbReference type="FunFam" id="3.30.40.10:FF:000318">
    <property type="entry name" value="E3 ubiquitin-protein ligase MARCH4"/>
    <property type="match status" value="1"/>
</dbReference>
<keyword evidence="5" id="KW-1133">Transmembrane helix</keyword>
<evidence type="ECO:0000313" key="9">
    <source>
        <dbReference type="Proteomes" id="UP000594263"/>
    </source>
</evidence>
<name>A0A7N0R9T7_KALFE</name>
<dbReference type="PROSITE" id="PS50089">
    <property type="entry name" value="ZF_RING_2"/>
    <property type="match status" value="1"/>
</dbReference>
<dbReference type="Gene3D" id="3.30.40.10">
    <property type="entry name" value="Zinc/RING finger domain, C3HC4 (zinc finger)"/>
    <property type="match status" value="1"/>
</dbReference>
<evidence type="ECO:0000313" key="8">
    <source>
        <dbReference type="EnsemblPlants" id="Kaladp0003s0131.1.v1.1"/>
    </source>
</evidence>
<dbReference type="GO" id="GO:0016020">
    <property type="term" value="C:membrane"/>
    <property type="evidence" value="ECO:0007669"/>
    <property type="project" value="TreeGrafter"/>
</dbReference>
<dbReference type="PROSITE" id="PS51292">
    <property type="entry name" value="ZF_RING_CH"/>
    <property type="match status" value="1"/>
</dbReference>
<keyword evidence="5" id="KW-0472">Membrane</keyword>
<keyword evidence="9" id="KW-1185">Reference proteome</keyword>
<dbReference type="Pfam" id="PF12906">
    <property type="entry name" value="RINGv"/>
    <property type="match status" value="1"/>
</dbReference>
<feature type="domain" description="RING-type" evidence="6">
    <location>
        <begin position="22"/>
        <end position="69"/>
    </location>
</feature>
<evidence type="ECO:0008006" key="10">
    <source>
        <dbReference type="Google" id="ProtNLM"/>
    </source>
</evidence>
<dbReference type="GO" id="GO:0008270">
    <property type="term" value="F:zinc ion binding"/>
    <property type="evidence" value="ECO:0007669"/>
    <property type="project" value="UniProtKB-KW"/>
</dbReference>
<evidence type="ECO:0000259" key="6">
    <source>
        <dbReference type="PROSITE" id="PS50089"/>
    </source>
</evidence>
<dbReference type="InterPro" id="IPR011016">
    <property type="entry name" value="Znf_RING-CH"/>
</dbReference>
<evidence type="ECO:0000256" key="3">
    <source>
        <dbReference type="ARBA" id="ARBA00022833"/>
    </source>
</evidence>
<dbReference type="Proteomes" id="UP000594263">
    <property type="component" value="Unplaced"/>
</dbReference>
<dbReference type="CDD" id="cd16495">
    <property type="entry name" value="RING_CH-C4HC3_MARCH"/>
    <property type="match status" value="1"/>
</dbReference>
<feature type="transmembrane region" description="Helical" evidence="5">
    <location>
        <begin position="160"/>
        <end position="184"/>
    </location>
</feature>
<evidence type="ECO:0000256" key="1">
    <source>
        <dbReference type="ARBA" id="ARBA00022723"/>
    </source>
</evidence>
<evidence type="ECO:0000259" key="7">
    <source>
        <dbReference type="PROSITE" id="PS51292"/>
    </source>
</evidence>
<sequence length="207" mass="23311">MNSDVILIVEEEEDFYGGGLYCRICHEEEYESCRRLESPCGCTGTVKFAHRECIQKWCDEKGNTVCEICLQKYQPNYIVPPPKKCQPVDAVVTIRESLDGPAGDQDLDDLGLDFRDDSECSSAADRSASFCKSVALIFTFLLLLRHLSDALLGEKDDYPFTLVTLLILRTSGIIVPMYILTWAITAMLSKIRRYGQAPGEDEEELSF</sequence>
<dbReference type="EnsemblPlants" id="Kaladp0003s0131.1.v1.1">
    <property type="protein sequence ID" value="Kaladp0003s0131.1.v1.1"/>
    <property type="gene ID" value="Kaladp0003s0131.v1.1"/>
</dbReference>